<feature type="region of interest" description="Disordered" evidence="1">
    <location>
        <begin position="413"/>
        <end position="444"/>
    </location>
</feature>
<organism evidence="2 3">
    <name type="scientific">Edaphochlamys debaryana</name>
    <dbReference type="NCBI Taxonomy" id="47281"/>
    <lineage>
        <taxon>Eukaryota</taxon>
        <taxon>Viridiplantae</taxon>
        <taxon>Chlorophyta</taxon>
        <taxon>core chlorophytes</taxon>
        <taxon>Chlorophyceae</taxon>
        <taxon>CS clade</taxon>
        <taxon>Chlamydomonadales</taxon>
        <taxon>Chlamydomonadales incertae sedis</taxon>
        <taxon>Edaphochlamys</taxon>
    </lineage>
</organism>
<feature type="region of interest" description="Disordered" evidence="1">
    <location>
        <begin position="556"/>
        <end position="642"/>
    </location>
</feature>
<keyword evidence="3" id="KW-1185">Reference proteome</keyword>
<dbReference type="OrthoDB" id="1434354at2759"/>
<feature type="region of interest" description="Disordered" evidence="1">
    <location>
        <begin position="324"/>
        <end position="353"/>
    </location>
</feature>
<protein>
    <submittedName>
        <fullName evidence="2">Uncharacterized protein</fullName>
    </submittedName>
</protein>
<evidence type="ECO:0000313" key="2">
    <source>
        <dbReference type="EMBL" id="KAG2483941.1"/>
    </source>
</evidence>
<feature type="compositionally biased region" description="Low complexity" evidence="1">
    <location>
        <begin position="338"/>
        <end position="353"/>
    </location>
</feature>
<feature type="compositionally biased region" description="Low complexity" evidence="1">
    <location>
        <begin position="413"/>
        <end position="427"/>
    </location>
</feature>
<accession>A0A836BP44</accession>
<reference evidence="2" key="1">
    <citation type="journal article" date="2020" name="bioRxiv">
        <title>Comparative genomics of Chlamydomonas.</title>
        <authorList>
            <person name="Craig R.J."/>
            <person name="Hasan A.R."/>
            <person name="Ness R.W."/>
            <person name="Keightley P.D."/>
        </authorList>
    </citation>
    <scope>NUCLEOTIDE SEQUENCE</scope>
    <source>
        <strain evidence="2">CCAP 11/70</strain>
    </source>
</reference>
<evidence type="ECO:0000313" key="3">
    <source>
        <dbReference type="Proteomes" id="UP000612055"/>
    </source>
</evidence>
<feature type="compositionally biased region" description="Low complexity" evidence="1">
    <location>
        <begin position="477"/>
        <end position="499"/>
    </location>
</feature>
<feature type="compositionally biased region" description="Basic and acidic residues" evidence="1">
    <location>
        <begin position="556"/>
        <end position="565"/>
    </location>
</feature>
<dbReference type="EMBL" id="JAEHOE010000162">
    <property type="protein sequence ID" value="KAG2483941.1"/>
    <property type="molecule type" value="Genomic_DNA"/>
</dbReference>
<comment type="caution">
    <text evidence="2">The sequence shown here is derived from an EMBL/GenBank/DDBJ whole genome shotgun (WGS) entry which is preliminary data.</text>
</comment>
<sequence>MTHSRTLVPITREYLRQFYVKFPLDPVPVGVLETHIAAVDGLAGQVTLAGSKMPELFGMQTPKRIDDCFWRNRMICEELALSLARLRSALAAQGAPAEALAAAERCGALLTAAEASVRAVQEHNTDSVKAQMKQFIPQDFRGAMLESRRAATEAKYGKQVADLVKRGGTVRQKYELYLQQQWERRQTLVALGECSGVYRVVVKWVAGIPQVLLDFAKEVNAKLGPMEEQRIKYGPDLYGITTLGFRLDVCLAAWAEAAEAAAKPAAAGAASAAAVAAAAALVETVEPAVQFYEQHMLRVVRFIGNVFQHSPFFVTKEDLAEHDGHAVPSSTAKDQGLAGAAKTATPPPASSASVTSLASASAASQADAKPAAAAAAAAEPAAVTNALPPVAAPVVVVAAEAAAGGGQLAKAASVQAPPTPPAAAGAALLPSMSDTSTPAGSAEAAGPLAAAAAADAQAAPPPAAPAAAARSAPPAAVTVPSFSGAAPSAPRPAPLGRAPTPAPGFHIPGFAGHGHNHPHPPHHPRESRGSITGDSEVGSFVSAEDGAEWHQPEQGYADERGDHRSPGGLLLGCFSLGRHAQTPPQPTPHAHGSSSSNGHGSGSGNGLGSPQPQQGQGQGQGQVAATGHVEAAPLVELGPIAE</sequence>
<feature type="region of interest" description="Disordered" evidence="1">
    <location>
        <begin position="477"/>
        <end position="537"/>
    </location>
</feature>
<gene>
    <name evidence="2" type="ORF">HYH03_017261</name>
</gene>
<dbReference type="PANTHER" id="PTHR47532:SF1">
    <property type="entry name" value="RETINAL-BINDING PROTEIN"/>
    <property type="match status" value="1"/>
</dbReference>
<dbReference type="PANTHER" id="PTHR47532">
    <property type="entry name" value="RETINAL-BINDING PROTEIN"/>
    <property type="match status" value="1"/>
</dbReference>
<evidence type="ECO:0000256" key="1">
    <source>
        <dbReference type="SAM" id="MobiDB-lite"/>
    </source>
</evidence>
<proteinExistence type="predicted"/>
<dbReference type="AlphaFoldDB" id="A0A836BP44"/>
<name>A0A836BP44_9CHLO</name>
<dbReference type="Proteomes" id="UP000612055">
    <property type="component" value="Unassembled WGS sequence"/>
</dbReference>